<dbReference type="Pfam" id="PF01047">
    <property type="entry name" value="MarR"/>
    <property type="match status" value="1"/>
</dbReference>
<protein>
    <submittedName>
        <fullName evidence="2">MarR family transcriptional regulator</fullName>
    </submittedName>
</protein>
<dbReference type="SUPFAM" id="SSF46785">
    <property type="entry name" value="Winged helix' DNA-binding domain"/>
    <property type="match status" value="1"/>
</dbReference>
<proteinExistence type="predicted"/>
<gene>
    <name evidence="2" type="ORF">CQY22_006160</name>
</gene>
<organism evidence="2 3">
    <name type="scientific">Mycolicibacterium brumae</name>
    <dbReference type="NCBI Taxonomy" id="85968"/>
    <lineage>
        <taxon>Bacteria</taxon>
        <taxon>Bacillati</taxon>
        <taxon>Actinomycetota</taxon>
        <taxon>Actinomycetes</taxon>
        <taxon>Mycobacteriales</taxon>
        <taxon>Mycobacteriaceae</taxon>
        <taxon>Mycolicibacterium</taxon>
    </lineage>
</organism>
<dbReference type="PANTHER" id="PTHR33164:SF99">
    <property type="entry name" value="MARR FAMILY REGULATORY PROTEIN"/>
    <property type="match status" value="1"/>
</dbReference>
<feature type="domain" description="HTH marR-type" evidence="1">
    <location>
        <begin position="25"/>
        <end position="156"/>
    </location>
</feature>
<dbReference type="OrthoDB" id="8635520at2"/>
<dbReference type="InterPro" id="IPR036390">
    <property type="entry name" value="WH_DNA-bd_sf"/>
</dbReference>
<dbReference type="GO" id="GO:0003700">
    <property type="term" value="F:DNA-binding transcription factor activity"/>
    <property type="evidence" value="ECO:0007669"/>
    <property type="project" value="InterPro"/>
</dbReference>
<comment type="caution">
    <text evidence="2">The sequence shown here is derived from an EMBL/GenBank/DDBJ whole genome shotgun (WGS) entry which is preliminary data.</text>
</comment>
<evidence type="ECO:0000259" key="1">
    <source>
        <dbReference type="PROSITE" id="PS50995"/>
    </source>
</evidence>
<accession>A0A2G5PDA1</accession>
<name>A0A2G5PDA1_9MYCO</name>
<dbReference type="STRING" id="85968.GCA_900073015_01119"/>
<dbReference type="InterPro" id="IPR036388">
    <property type="entry name" value="WH-like_DNA-bd_sf"/>
</dbReference>
<dbReference type="EMBL" id="PDCN02000005">
    <property type="protein sequence ID" value="PIB76297.1"/>
    <property type="molecule type" value="Genomic_DNA"/>
</dbReference>
<dbReference type="SMART" id="SM00347">
    <property type="entry name" value="HTH_MARR"/>
    <property type="match status" value="1"/>
</dbReference>
<dbReference type="Gene3D" id="1.10.10.10">
    <property type="entry name" value="Winged helix-like DNA-binding domain superfamily/Winged helix DNA-binding domain"/>
    <property type="match status" value="1"/>
</dbReference>
<dbReference type="Proteomes" id="UP000230551">
    <property type="component" value="Unassembled WGS sequence"/>
</dbReference>
<dbReference type="PANTHER" id="PTHR33164">
    <property type="entry name" value="TRANSCRIPTIONAL REGULATOR, MARR FAMILY"/>
    <property type="match status" value="1"/>
</dbReference>
<dbReference type="RefSeq" id="WP_090587186.1">
    <property type="nucleotide sequence ID" value="NZ_CP104302.1"/>
</dbReference>
<dbReference type="GO" id="GO:0006950">
    <property type="term" value="P:response to stress"/>
    <property type="evidence" value="ECO:0007669"/>
    <property type="project" value="TreeGrafter"/>
</dbReference>
<evidence type="ECO:0000313" key="3">
    <source>
        <dbReference type="Proteomes" id="UP000230551"/>
    </source>
</evidence>
<dbReference type="PROSITE" id="PS50995">
    <property type="entry name" value="HTH_MARR_2"/>
    <property type="match status" value="1"/>
</dbReference>
<keyword evidence="3" id="KW-1185">Reference proteome</keyword>
<reference evidence="2 3" key="1">
    <citation type="journal article" date="2017" name="Infect. Genet. Evol.">
        <title>The new phylogeny of the genus Mycobacterium: The old and the news.</title>
        <authorList>
            <person name="Tortoli E."/>
            <person name="Fedrizzi T."/>
            <person name="Meehan C.J."/>
            <person name="Trovato A."/>
            <person name="Grottola A."/>
            <person name="Giacobazzi E."/>
            <person name="Serpini G.F."/>
            <person name="Tagliazucchi S."/>
            <person name="Fabio A."/>
            <person name="Bettua C."/>
            <person name="Bertorelli R."/>
            <person name="Frascaro F."/>
            <person name="De Sanctis V."/>
            <person name="Pecorari M."/>
            <person name="Jousson O."/>
            <person name="Segata N."/>
            <person name="Cirillo D.M."/>
        </authorList>
    </citation>
    <scope>NUCLEOTIDE SEQUENCE [LARGE SCALE GENOMIC DNA]</scope>
    <source>
        <strain evidence="2 3">CIP1034565</strain>
    </source>
</reference>
<dbReference type="InterPro" id="IPR000835">
    <property type="entry name" value="HTH_MarR-typ"/>
</dbReference>
<dbReference type="InterPro" id="IPR039422">
    <property type="entry name" value="MarR/SlyA-like"/>
</dbReference>
<evidence type="ECO:0000313" key="2">
    <source>
        <dbReference type="EMBL" id="PIB76297.1"/>
    </source>
</evidence>
<sequence>MEGMIAGRTAGDLPGLDMAEQRAWENYLESALRMYAAVDRGLAATHDLTLVDVRLLELLDRSPTGTQRMGDLADELLALPSRVTRRIRRLESMGLVERSSSLEDGRGVLAVITAEGREKIAKALMTYSQDVRTHFLSQLSRPQMAAMGESCRRIVAALRASGAPDKFSHA</sequence>
<dbReference type="AlphaFoldDB" id="A0A2G5PDA1"/>